<dbReference type="Gene3D" id="3.40.50.12780">
    <property type="entry name" value="N-terminal domain of ligase-like"/>
    <property type="match status" value="1"/>
</dbReference>
<dbReference type="GO" id="GO:0016874">
    <property type="term" value="F:ligase activity"/>
    <property type="evidence" value="ECO:0007669"/>
    <property type="project" value="UniProtKB-KW"/>
</dbReference>
<dbReference type="InterPro" id="IPR045851">
    <property type="entry name" value="AMP-bd_C_sf"/>
</dbReference>
<dbReference type="OrthoDB" id="3671040at2"/>
<dbReference type="FunFam" id="3.40.50.12780:FF:000013">
    <property type="entry name" value="Long-chain-fatty-acid--AMP ligase FadD32"/>
    <property type="match status" value="1"/>
</dbReference>
<evidence type="ECO:0000256" key="2">
    <source>
        <dbReference type="ARBA" id="ARBA00022598"/>
    </source>
</evidence>
<dbReference type="Pfam" id="PF23024">
    <property type="entry name" value="AMP-dom_DIP2-like"/>
    <property type="match status" value="1"/>
</dbReference>
<evidence type="ECO:0000259" key="6">
    <source>
        <dbReference type="Pfam" id="PF00501"/>
    </source>
</evidence>
<dbReference type="GO" id="GO:0006633">
    <property type="term" value="P:fatty acid biosynthetic process"/>
    <property type="evidence" value="ECO:0007669"/>
    <property type="project" value="TreeGrafter"/>
</dbReference>
<feature type="region of interest" description="Disordered" evidence="5">
    <location>
        <begin position="1"/>
        <end position="20"/>
    </location>
</feature>
<feature type="compositionally biased region" description="Low complexity" evidence="5">
    <location>
        <begin position="1"/>
        <end position="17"/>
    </location>
</feature>
<gene>
    <name evidence="8" type="ORF">D7294_09480</name>
</gene>
<dbReference type="SUPFAM" id="SSF56801">
    <property type="entry name" value="Acetyl-CoA synthetase-like"/>
    <property type="match status" value="1"/>
</dbReference>
<name>A0A3A9Z6B4_9ACTN</name>
<dbReference type="AlphaFoldDB" id="A0A3A9Z6B4"/>
<dbReference type="GO" id="GO:0071766">
    <property type="term" value="P:Actinobacterium-type cell wall biogenesis"/>
    <property type="evidence" value="ECO:0007669"/>
    <property type="project" value="UniProtKB-ARBA"/>
</dbReference>
<evidence type="ECO:0000256" key="3">
    <source>
        <dbReference type="ARBA" id="ARBA00022832"/>
    </source>
</evidence>
<dbReference type="CDD" id="cd05931">
    <property type="entry name" value="FAAL"/>
    <property type="match status" value="1"/>
</dbReference>
<dbReference type="InterPro" id="IPR042099">
    <property type="entry name" value="ANL_N_sf"/>
</dbReference>
<protein>
    <submittedName>
        <fullName evidence="8">Fatty acyl-AMP ligase</fullName>
    </submittedName>
</protein>
<keyword evidence="2 8" id="KW-0436">Ligase</keyword>
<evidence type="ECO:0000256" key="5">
    <source>
        <dbReference type="SAM" id="MobiDB-lite"/>
    </source>
</evidence>
<proteinExistence type="inferred from homology"/>
<comment type="similarity">
    <text evidence="1">Belongs to the ATP-dependent AMP-binding enzyme family.</text>
</comment>
<feature type="domain" description="AMP-binding enzyme C-terminal" evidence="7">
    <location>
        <begin position="488"/>
        <end position="600"/>
    </location>
</feature>
<dbReference type="InterPro" id="IPR000873">
    <property type="entry name" value="AMP-dep_synth/lig_dom"/>
</dbReference>
<evidence type="ECO:0000259" key="7">
    <source>
        <dbReference type="Pfam" id="PF23024"/>
    </source>
</evidence>
<dbReference type="InterPro" id="IPR020845">
    <property type="entry name" value="AMP-binding_CS"/>
</dbReference>
<dbReference type="Gene3D" id="3.30.300.30">
    <property type="match status" value="1"/>
</dbReference>
<evidence type="ECO:0000256" key="4">
    <source>
        <dbReference type="ARBA" id="ARBA00023098"/>
    </source>
</evidence>
<dbReference type="PROSITE" id="PS00455">
    <property type="entry name" value="AMP_BINDING"/>
    <property type="match status" value="1"/>
</dbReference>
<accession>A0A3A9Z6B4</accession>
<feature type="domain" description="AMP-dependent synthetase/ligase" evidence="6">
    <location>
        <begin position="34"/>
        <end position="436"/>
    </location>
</feature>
<organism evidence="8 9">
    <name type="scientific">Streptomyces hoynatensis</name>
    <dbReference type="NCBI Taxonomy" id="1141874"/>
    <lineage>
        <taxon>Bacteria</taxon>
        <taxon>Bacillati</taxon>
        <taxon>Actinomycetota</taxon>
        <taxon>Actinomycetes</taxon>
        <taxon>Kitasatosporales</taxon>
        <taxon>Streptomycetaceae</taxon>
        <taxon>Streptomyces</taxon>
    </lineage>
</organism>
<keyword evidence="4" id="KW-0443">Lipid metabolism</keyword>
<keyword evidence="3" id="KW-0276">Fatty acid metabolism</keyword>
<dbReference type="PANTHER" id="PTHR22754">
    <property type="entry name" value="DISCO-INTERACTING PROTEIN 2 DIP2 -RELATED"/>
    <property type="match status" value="1"/>
</dbReference>
<reference evidence="8 9" key="1">
    <citation type="journal article" date="2014" name="Int. J. Syst. Evol. Microbiol.">
        <title>Streptomyces hoynatensis sp. nov., isolated from deep marine sediment.</title>
        <authorList>
            <person name="Veyisoglu A."/>
            <person name="Sahin N."/>
        </authorList>
    </citation>
    <scope>NUCLEOTIDE SEQUENCE [LARGE SCALE GENOMIC DNA]</scope>
    <source>
        <strain evidence="8 9">KCTC 29097</strain>
    </source>
</reference>
<dbReference type="GO" id="GO:0070566">
    <property type="term" value="F:adenylyltransferase activity"/>
    <property type="evidence" value="ECO:0007669"/>
    <property type="project" value="TreeGrafter"/>
</dbReference>
<dbReference type="InterPro" id="IPR025110">
    <property type="entry name" value="AMP-bd_C"/>
</dbReference>
<comment type="caution">
    <text evidence="8">The sequence shown here is derived from an EMBL/GenBank/DDBJ whole genome shotgun (WGS) entry which is preliminary data.</text>
</comment>
<dbReference type="GO" id="GO:0005886">
    <property type="term" value="C:plasma membrane"/>
    <property type="evidence" value="ECO:0007669"/>
    <property type="project" value="TreeGrafter"/>
</dbReference>
<dbReference type="InterPro" id="IPR040097">
    <property type="entry name" value="FAAL/FAAC"/>
</dbReference>
<keyword evidence="9" id="KW-1185">Reference proteome</keyword>
<dbReference type="EMBL" id="RBAL01000004">
    <property type="protein sequence ID" value="RKN43911.1"/>
    <property type="molecule type" value="Genomic_DNA"/>
</dbReference>
<dbReference type="Proteomes" id="UP000272474">
    <property type="component" value="Unassembled WGS sequence"/>
</dbReference>
<dbReference type="Pfam" id="PF00501">
    <property type="entry name" value="AMP-binding"/>
    <property type="match status" value="1"/>
</dbReference>
<sequence>MDASWAGTGTATRVAARPPRPAEVQTLPEALRLRSARHPDTIAYTFLAEGEEPAGALTYRQLDEDAGRVAAALRAAGVPGPGRGASAVVLMYPPGLDFVRGLLGSMYAGVPAAPVPVPRRLLGIERLRRTAEDAGARVVLTTAAARAELLARFGDSPLLEGLTLLAGDELAHLAPGDWREPLPAPRDVALLQYTSGSTGHPKGVMVTHANFLSNVRETDLLWPCAPAGTFVSWLPHFHDMGMLFGIVLPLWAGAPAYLMAPDAFIRRPGRWLEAMSRFRGTHAAAPSFAYELCVREARRLGLPPGLDLSSWRVAANGAEPVRWPVIEDFSRVFAPAGFRPEAMCPGYGLAENTLKATGSPGDRRPVVLRLAVEALNEDRVEPATGPGTRQVELVGNGVAVGETTLRIVDPLTREPCPPGRVGEIWVAGPCVAAGYWGKERETEETFRATLADPAAGAAGDAAPRTFLRTGDLGFLHEGELFVTGRLKDVIVRKGRNFYPQDIELSAERADPGLRPNCAAAFSVDDGTFERLVVVVEADGRVVRETGVAALCERIREAVFEGQRLDVEDVVVVRRGSVPKTSSGKVQRRACRERYLAGELAPAAPGGERP</sequence>
<evidence type="ECO:0000313" key="8">
    <source>
        <dbReference type="EMBL" id="RKN43911.1"/>
    </source>
</evidence>
<evidence type="ECO:0000313" key="9">
    <source>
        <dbReference type="Proteomes" id="UP000272474"/>
    </source>
</evidence>
<dbReference type="PANTHER" id="PTHR22754:SF32">
    <property type="entry name" value="DISCO-INTERACTING PROTEIN 2"/>
    <property type="match status" value="1"/>
</dbReference>
<evidence type="ECO:0000256" key="1">
    <source>
        <dbReference type="ARBA" id="ARBA00006432"/>
    </source>
</evidence>